<feature type="compositionally biased region" description="Basic and acidic residues" evidence="1">
    <location>
        <begin position="2590"/>
        <end position="2627"/>
    </location>
</feature>
<keyword evidence="2" id="KW-0812">Transmembrane</keyword>
<dbReference type="InterPro" id="IPR025968">
    <property type="entry name" value="YwqJ_deaminase"/>
</dbReference>
<keyword evidence="2" id="KW-1133">Transmembrane helix</keyword>
<evidence type="ECO:0000256" key="2">
    <source>
        <dbReference type="SAM" id="Phobius"/>
    </source>
</evidence>
<feature type="region of interest" description="Disordered" evidence="1">
    <location>
        <begin position="2481"/>
        <end position="2501"/>
    </location>
</feature>
<keyword evidence="6" id="KW-1185">Reference proteome</keyword>
<feature type="domain" description="Outer membrane channel protein CpnT-like N-terminal" evidence="4">
    <location>
        <begin position="13"/>
        <end position="147"/>
    </location>
</feature>
<dbReference type="OrthoDB" id="4554584at2"/>
<evidence type="ECO:0000256" key="1">
    <source>
        <dbReference type="SAM" id="MobiDB-lite"/>
    </source>
</evidence>
<feature type="compositionally biased region" description="Pro residues" evidence="1">
    <location>
        <begin position="521"/>
        <end position="531"/>
    </location>
</feature>
<dbReference type="EMBL" id="FRCS01000002">
    <property type="protein sequence ID" value="SHN03237.1"/>
    <property type="molecule type" value="Genomic_DNA"/>
</dbReference>
<feature type="compositionally biased region" description="Gly residues" evidence="1">
    <location>
        <begin position="2195"/>
        <end position="2217"/>
    </location>
</feature>
<dbReference type="Pfam" id="PF14431">
    <property type="entry name" value="YwqJ-deaminase"/>
    <property type="match status" value="1"/>
</dbReference>
<accession>A0A1M7NHR0</accession>
<feature type="domain" description="Tox-PL" evidence="3">
    <location>
        <begin position="978"/>
        <end position="1092"/>
    </location>
</feature>
<feature type="compositionally biased region" description="Basic and acidic residues" evidence="1">
    <location>
        <begin position="2153"/>
        <end position="2164"/>
    </location>
</feature>
<name>A0A1M7NHR0_9ACTN</name>
<proteinExistence type="predicted"/>
<feature type="compositionally biased region" description="Pro residues" evidence="1">
    <location>
        <begin position="459"/>
        <end position="477"/>
    </location>
</feature>
<feature type="region of interest" description="Disordered" evidence="1">
    <location>
        <begin position="553"/>
        <end position="730"/>
    </location>
</feature>
<evidence type="ECO:0000313" key="6">
    <source>
        <dbReference type="Proteomes" id="UP000184440"/>
    </source>
</evidence>
<keyword evidence="2" id="KW-0472">Membrane</keyword>
<feature type="compositionally biased region" description="Low complexity" evidence="1">
    <location>
        <begin position="2165"/>
        <end position="2194"/>
    </location>
</feature>
<dbReference type="Proteomes" id="UP000184440">
    <property type="component" value="Unassembled WGS sequence"/>
</dbReference>
<feature type="compositionally biased region" description="Low complexity" evidence="1">
    <location>
        <begin position="478"/>
        <end position="513"/>
    </location>
</feature>
<feature type="compositionally biased region" description="Gly residues" evidence="1">
    <location>
        <begin position="916"/>
        <end position="926"/>
    </location>
</feature>
<feature type="compositionally biased region" description="Low complexity" evidence="1">
    <location>
        <begin position="424"/>
        <end position="458"/>
    </location>
</feature>
<dbReference type="InterPro" id="IPR028908">
    <property type="entry name" value="Tox-PL_dom"/>
</dbReference>
<feature type="compositionally biased region" description="Low complexity" evidence="1">
    <location>
        <begin position="596"/>
        <end position="618"/>
    </location>
</feature>
<feature type="region of interest" description="Disordered" evidence="1">
    <location>
        <begin position="896"/>
        <end position="932"/>
    </location>
</feature>
<evidence type="ECO:0000259" key="4">
    <source>
        <dbReference type="Pfam" id="PF25547"/>
    </source>
</evidence>
<feature type="region of interest" description="Disordered" evidence="1">
    <location>
        <begin position="2513"/>
        <end position="2680"/>
    </location>
</feature>
<feature type="domain" description="Tox-PL" evidence="3">
    <location>
        <begin position="2318"/>
        <end position="2450"/>
    </location>
</feature>
<feature type="compositionally biased region" description="Polar residues" evidence="1">
    <location>
        <begin position="660"/>
        <end position="670"/>
    </location>
</feature>
<dbReference type="Pfam" id="PF25547">
    <property type="entry name" value="WXG100_2"/>
    <property type="match status" value="1"/>
</dbReference>
<dbReference type="Pfam" id="PF15644">
    <property type="entry name" value="Gln_amidase"/>
    <property type="match status" value="2"/>
</dbReference>
<organism evidence="5 6">
    <name type="scientific">Cryptosporangium aurantiacum</name>
    <dbReference type="NCBI Taxonomy" id="134849"/>
    <lineage>
        <taxon>Bacteria</taxon>
        <taxon>Bacillati</taxon>
        <taxon>Actinomycetota</taxon>
        <taxon>Actinomycetes</taxon>
        <taxon>Cryptosporangiales</taxon>
        <taxon>Cryptosporangiaceae</taxon>
        <taxon>Cryptosporangium</taxon>
    </lineage>
</organism>
<sequence>MAVWKPDFGEYDYVWDFICGVSAGNPWPRGNEDDLWELAAEWAEVAQALNVAMQDAGPVVNKLMAAWGGDSGYAFLGLWEVLGQSPESGLGAIAEMAGSLSSMSDNAAMELQYNKLTTLITVIITIISVFTALVAAFFTGGGSAATIQPIMMGGRVAVQRSFAQLLRNIARKAVEKELRKELLKKVSKDALKKVVTKEGLRKLGKEAAEELVEELIEEVVLVDGLAQALQMMDGRRDSWDVSKSAAAAIGATVGVPIGMGVAPAVQWAKNAVGRRVGKELSATTIERINRGIERVNSPTTRLEGVGKHLLATPGQALTTGLVNSVTSPTSSWIANGVVYGNWEYPKDSMMSSALAGASRANTISPPQLAAATLTGGSIGFRETLLGSHPAALKLDGFAPTGGAPVAPVQVDAVPGGGGLDTGQSVTTAPPSSAPSTSEISAALAPAPDPTAAPLASPASPAPDPTAAPLASPAPPAPDATAASPVPAAPDVAADPPESAVSSDPAAAASASSDLTAFHSPTPDPTASPLPPHMDGSSTTAGLVIDAPEISMLSTPSAAGSPSITAVGGGSVEQGKAATVSAPVPTASQVSTSPSGVPAANSVNPAPAPPAAAASPSNAENGALAPSSRSVDSLPKTGEADSRIRNSVARNLSDELHRKVSSSPQAMTPNLNVPAAPAGAPKDGEPSRRRGRTDPATVPDPDPIPRSSSLTANGGYSYDAPTQTADPSRDPDQQIADVVRELANKVRTEARDQQWGRGSRNQRMPRSASALLTRDGVIRSHTSLKGISANPPMRHPYLQEILDAIQANPPSSKAPFPTWHGYCSEVAVISDFLHDFDLSYSGPENEKRDAAKAALAGARIASVEIEWDLKKHGLNKDPCPSCEVLLPKLDIAVVEVSDPPPRDEEPPDAASIETPGHSGGRPIGEPGGLDRPALGDQVALERAVPTGIDGRPARFPDPLGRWLGLVNDGGPDATPFRANNCLDTGLSLLGTWLGNPQVSAPRTAEFTADGEPSTAGEANGRQRAEETLGATFKHQGSTPGPAYAAIADQLRAAGHGSSALIITSTAPGHGGGAHAWNAVNHHGTIQWIDAQVGDVSTEPLYGDEVDGVWAIVLDSNGRPQRPGGRPAVARGVSSPVVENGKRVHGGSPTTPAAQAVPRTSFVPDGRGGYLPDLVPGEFLAAAGKVRPEDFGNGLVSAIDVMADAVTVRLADGRTSRFEVRVATGMSELATTAVGADRSVVTVNARVAPDQLTRVWVHEIAAALQEQRAGPLARGGYVDRAVRLGTVLSGRPIARRAVTDPLLEARLSERRYLMRLVANVGSATSFHVLAEELSDLDRHLANMGVAVQNLPPPPVLPDGLPFSSEADHAWSEPWTDGLYADPTPPWLLEGRPPLLDDLVPRTTLDGRRLHDAIASEVESRLVGPRYAGFSTRLSWLDAGMDYLNVHLEVVDPSGRRVGIVHFTVGRDASGQLSARLDRMRMAENVRGAGFATEFNRSLERWYVESGVTRIGLRAVEIGAYAWARGGFYWASPAAAESVFRRLRAERARVAAQADLVRRWFAGYAVPQAELEVVAATYPGVAPETVLADLDRQRDIADQLLYRARTSWFRGQGYPSPNEIALAGRSGLGTSWLGQRTLIGADWQGVRWLVAPTEPGAAPDAKPSDAAPLRPAEMMRPFAEASVGQRQGSLADLGFTDLADVPEKIRASVEKSQSRIRMVDPREIAFTQRSIGKRTSPPESIEIEVLAERIGEGWSGGPLHGVQWGDGSLVSIDNRRLTASRKIGKLEVPFVAHAPDESLEEWPDWDEDRRNHASLKSDIRELDDGTWVVGGHQGRVIYAAGSVPETFGELALFRAALGRDLLPGRLFGSTRLPVTVGNPGRRNEQTTGTNDEGGSEQDHLIESDLAQLSSSLRLTSAPVLSRSRDSVAVEAEIENDYFGVEPADAAGDAAIEYRVELPGGTAYTQALQDVVDSLLARGYRPLTAINTWAEGNARQGLWISWKAPHGDRLVRISLPTEGSARVADQASEWHQILKNPRDSAVRKTHAILRFLELNKRAMPDAFPADLRPPQALAGVWLNRDDSFAAWVAQFPRVFEGYRLWLKDEGWGLSDVVAEFGLEARDLPIHPAAVEKLERQGPDGVDVLRALQAQHRGSGSIERRRPGADDGGRAALESPGASLGLRSGRGSPDPLQPGQLGSVQGGRSGGGGADYSGDHGSGAAAGRGDDPLAVPVEGRTTGPGSPVDNGYAPVGPFARSNPPPPLHETRRLRNRGLRPLEDESYQDDVEDALSTSGGYAIGADPRHHLFGSLINDGGIERPDRDNNCLDCSLAALSSFYGRPEVALPRWPDEVPVGAEPEGERRGILRAMWWLGAETWLHHDDLPEMVDQFWALHDNVAALGPGASALVANLWQAVDKQGNLLFDEEGQPIAGGSHATVVVYPLDAEGPVWWDPQSGETVDGPPAWMVADTIELSYITVELDGRVNGDDGTTGYAGSSTGLPGSRLPSRGHVEHAAVRVRLGDPVDSGDRGAVQAGPAAGTVDAGPGSEHRADHVPRALSAATRDSALPGGDRGGTPAGGFPDLSGAASGGPGTERGAARPDSAGRVDEAVLLRQDPVREARPGDRDDPAERTGRASVDPLESERPRVEVRRSDVPGAGPVRGAVPADRPGGGGAPAPGTSRDEHPDRERIASALRGEPSRLKVPDAVRAAVAAHGLTAPTDVAIVASAYDVASRCTAPYLLAAVDRLLVQLTQRATDGTRFLFVTGDDTAPWIVGRLAPDFARRHALWVSWPPTPTGWQHLRTQDPATIITDDPTGLPSARPLLPVSAPGSSLVSRIHGPAPLGAFSAEVVRAVRAVARAAVADVVRSAMDAGPRAGRAAVYRAATQLDRQLTGQTTDPALAWWVHPSA</sequence>
<feature type="compositionally biased region" description="Basic and acidic residues" evidence="1">
    <location>
        <begin position="2635"/>
        <end position="2647"/>
    </location>
</feature>
<feature type="region of interest" description="Disordered" evidence="1">
    <location>
        <begin position="408"/>
        <end position="539"/>
    </location>
</feature>
<dbReference type="InterPro" id="IPR057746">
    <property type="entry name" value="CpnT-like_N"/>
</dbReference>
<dbReference type="RefSeq" id="WP_073254620.1">
    <property type="nucleotide sequence ID" value="NZ_FRCS01000002.1"/>
</dbReference>
<feature type="compositionally biased region" description="Polar residues" evidence="1">
    <location>
        <begin position="585"/>
        <end position="594"/>
    </location>
</feature>
<dbReference type="STRING" id="134849.SAMN05443668_102636"/>
<feature type="compositionally biased region" description="Polar residues" evidence="1">
    <location>
        <begin position="553"/>
        <end position="563"/>
    </location>
</feature>
<feature type="region of interest" description="Disordered" evidence="1">
    <location>
        <begin position="1870"/>
        <end position="1893"/>
    </location>
</feature>
<feature type="compositionally biased region" description="Basic and acidic residues" evidence="1">
    <location>
        <begin position="2513"/>
        <end position="2522"/>
    </location>
</feature>
<reference evidence="5 6" key="1">
    <citation type="submission" date="2016-11" db="EMBL/GenBank/DDBJ databases">
        <authorList>
            <person name="Jaros S."/>
            <person name="Januszkiewicz K."/>
            <person name="Wedrychowicz H."/>
        </authorList>
    </citation>
    <scope>NUCLEOTIDE SEQUENCE [LARGE SCALE GENOMIC DNA]</scope>
    <source>
        <strain evidence="5 6">DSM 46144</strain>
    </source>
</reference>
<feature type="region of interest" description="Disordered" evidence="1">
    <location>
        <begin position="2145"/>
        <end position="2278"/>
    </location>
</feature>
<protein>
    <submittedName>
        <fullName evidence="5">YwqJ-like deaminase</fullName>
    </submittedName>
</protein>
<gene>
    <name evidence="5" type="ORF">SAMN05443668_102636</name>
</gene>
<feature type="region of interest" description="Disordered" evidence="1">
    <location>
        <begin position="746"/>
        <end position="765"/>
    </location>
</feature>
<evidence type="ECO:0000313" key="5">
    <source>
        <dbReference type="EMBL" id="SHN03237.1"/>
    </source>
</evidence>
<feature type="compositionally biased region" description="Polar residues" evidence="1">
    <location>
        <begin position="705"/>
        <end position="725"/>
    </location>
</feature>
<feature type="transmembrane region" description="Helical" evidence="2">
    <location>
        <begin position="116"/>
        <end position="138"/>
    </location>
</feature>
<evidence type="ECO:0000259" key="3">
    <source>
        <dbReference type="Pfam" id="PF15644"/>
    </source>
</evidence>